<name>A0ABT5WXS2_9SPHN</name>
<reference evidence="1 2" key="1">
    <citation type="submission" date="2023-03" db="EMBL/GenBank/DDBJ databases">
        <title>NovoSphingobium album sp. nov. isolated from polycyclic aromatic hydrocarbons- and heavy-metal polluted soil.</title>
        <authorList>
            <person name="Liu Z."/>
            <person name="Wang K."/>
        </authorList>
    </citation>
    <scope>NUCLEOTIDE SEQUENCE [LARGE SCALE GENOMIC DNA]</scope>
    <source>
        <strain evidence="1 2">H3SJ31-1</strain>
    </source>
</reference>
<accession>A0ABT5WXS2</accession>
<proteinExistence type="predicted"/>
<evidence type="ECO:0000313" key="2">
    <source>
        <dbReference type="Proteomes" id="UP001216253"/>
    </source>
</evidence>
<dbReference type="EMBL" id="JARESE010000098">
    <property type="protein sequence ID" value="MDE8654710.1"/>
    <property type="molecule type" value="Genomic_DNA"/>
</dbReference>
<dbReference type="RefSeq" id="WP_275230830.1">
    <property type="nucleotide sequence ID" value="NZ_JARESE010000098.1"/>
</dbReference>
<dbReference type="InterPro" id="IPR029056">
    <property type="entry name" value="Ribokinase-like"/>
</dbReference>
<dbReference type="Proteomes" id="UP001216253">
    <property type="component" value="Unassembled WGS sequence"/>
</dbReference>
<comment type="caution">
    <text evidence="1">The sequence shown here is derived from an EMBL/GenBank/DDBJ whole genome shotgun (WGS) entry which is preliminary data.</text>
</comment>
<sequence length="69" mass="7442">MPIRPCGTGDLFTALLVARLCEGKDLAQAAEEATAEIFAVLERTRAEACGELRIIGFPFATTSNRESLK</sequence>
<keyword evidence="2" id="KW-1185">Reference proteome</keyword>
<evidence type="ECO:0000313" key="1">
    <source>
        <dbReference type="EMBL" id="MDE8654710.1"/>
    </source>
</evidence>
<dbReference type="Gene3D" id="3.40.1190.20">
    <property type="match status" value="1"/>
</dbReference>
<protein>
    <recommendedName>
        <fullName evidence="3">Pyridoxal kinase</fullName>
    </recommendedName>
</protein>
<dbReference type="SUPFAM" id="SSF53613">
    <property type="entry name" value="Ribokinase-like"/>
    <property type="match status" value="1"/>
</dbReference>
<evidence type="ECO:0008006" key="3">
    <source>
        <dbReference type="Google" id="ProtNLM"/>
    </source>
</evidence>
<organism evidence="1 2">
    <name type="scientific">Novosphingobium album</name>
    <name type="common">ex Liu et al. 2023</name>
    <dbReference type="NCBI Taxonomy" id="3031130"/>
    <lineage>
        <taxon>Bacteria</taxon>
        <taxon>Pseudomonadati</taxon>
        <taxon>Pseudomonadota</taxon>
        <taxon>Alphaproteobacteria</taxon>
        <taxon>Sphingomonadales</taxon>
        <taxon>Sphingomonadaceae</taxon>
        <taxon>Novosphingobium</taxon>
    </lineage>
</organism>
<gene>
    <name evidence="1" type="ORF">PYV00_23745</name>
</gene>